<dbReference type="PANTHER" id="PTHR46328:SF26">
    <property type="entry name" value="FAR1 DNA-BINDING DOMAIN PROTEIN"/>
    <property type="match status" value="1"/>
</dbReference>
<evidence type="ECO:0000313" key="3">
    <source>
        <dbReference type="EMBL" id="RHN78972.1"/>
    </source>
</evidence>
<evidence type="ECO:0000259" key="2">
    <source>
        <dbReference type="Pfam" id="PF03101"/>
    </source>
</evidence>
<dbReference type="Gramene" id="rna2645">
    <property type="protein sequence ID" value="RHN78972.1"/>
    <property type="gene ID" value="gene2645"/>
</dbReference>
<protein>
    <submittedName>
        <fullName evidence="3">Putative transcription factor FAR family</fullName>
    </submittedName>
</protein>
<dbReference type="Pfam" id="PF03101">
    <property type="entry name" value="FAR1"/>
    <property type="match status" value="1"/>
</dbReference>
<dbReference type="InterPro" id="IPR004330">
    <property type="entry name" value="FAR1_DNA_bnd_dom"/>
</dbReference>
<dbReference type="PANTHER" id="PTHR46328">
    <property type="entry name" value="FAR-RED IMPAIRED RESPONSIVE (FAR1) FAMILY PROTEIN-RELATED"/>
    <property type="match status" value="1"/>
</dbReference>
<sequence>MKCRAFDCSQFIDGGHEEGADIGEDVMVEEGEYNGNMENDGSGYESGHNGEFEQDGGSGQPGEDEGVNYGDMEEDGSDEEGVDYGSMEDGSDEEGVDYGDMEEDGSDDENQHIQVDSADDIVALDLSGLGPLFVRRIEFGSQDIAYEFYKSYGRANGFTVRKGKLLYCKSGEVVQLTFLCHREGYRIKGITEANRKHREKPYTRCGCQAMFRVHINSFTNRWSATVFNNQHNHELASQEHCGLLSSHCVMTDSDIMQMNNMRI</sequence>
<feature type="domain" description="FAR1" evidence="2">
    <location>
        <begin position="147"/>
        <end position="236"/>
    </location>
</feature>
<organism evidence="3">
    <name type="scientific">Medicago truncatula</name>
    <name type="common">Barrel medic</name>
    <name type="synonym">Medicago tribuloides</name>
    <dbReference type="NCBI Taxonomy" id="3880"/>
    <lineage>
        <taxon>Eukaryota</taxon>
        <taxon>Viridiplantae</taxon>
        <taxon>Streptophyta</taxon>
        <taxon>Embryophyta</taxon>
        <taxon>Tracheophyta</taxon>
        <taxon>Spermatophyta</taxon>
        <taxon>Magnoliopsida</taxon>
        <taxon>eudicotyledons</taxon>
        <taxon>Gunneridae</taxon>
        <taxon>Pentapetalae</taxon>
        <taxon>rosids</taxon>
        <taxon>fabids</taxon>
        <taxon>Fabales</taxon>
        <taxon>Fabaceae</taxon>
        <taxon>Papilionoideae</taxon>
        <taxon>50 kb inversion clade</taxon>
        <taxon>NPAAA clade</taxon>
        <taxon>Hologalegina</taxon>
        <taxon>IRL clade</taxon>
        <taxon>Trifolieae</taxon>
        <taxon>Medicago</taxon>
    </lineage>
</organism>
<evidence type="ECO:0000256" key="1">
    <source>
        <dbReference type="SAM" id="MobiDB-lite"/>
    </source>
</evidence>
<name>A0A396JNK0_MEDTR</name>
<accession>A0A396JNK0</accession>
<reference evidence="3" key="1">
    <citation type="journal article" date="2018" name="Nat. Plants">
        <title>Whole-genome landscape of Medicago truncatula symbiotic genes.</title>
        <authorList>
            <person name="Pecrix Y."/>
            <person name="Gamas P."/>
            <person name="Carrere S."/>
        </authorList>
    </citation>
    <scope>NUCLEOTIDE SEQUENCE</scope>
    <source>
        <tissue evidence="3">Leaves</tissue>
    </source>
</reference>
<feature type="compositionally biased region" description="Acidic residues" evidence="1">
    <location>
        <begin position="89"/>
        <end position="108"/>
    </location>
</feature>
<dbReference type="AlphaFoldDB" id="A0A396JNK0"/>
<comment type="caution">
    <text evidence="3">The sequence shown here is derived from an EMBL/GenBank/DDBJ whole genome shotgun (WGS) entry which is preliminary data.</text>
</comment>
<gene>
    <name evidence="3" type="ORF">MtrunA17_Chr1g0171741</name>
</gene>
<feature type="region of interest" description="Disordered" evidence="1">
    <location>
        <begin position="29"/>
        <end position="109"/>
    </location>
</feature>
<dbReference type="EMBL" id="PSQE01000001">
    <property type="protein sequence ID" value="RHN78972.1"/>
    <property type="molecule type" value="Genomic_DNA"/>
</dbReference>
<proteinExistence type="predicted"/>
<feature type="compositionally biased region" description="Acidic residues" evidence="1">
    <location>
        <begin position="62"/>
        <end position="82"/>
    </location>
</feature>
<dbReference type="Proteomes" id="UP000265566">
    <property type="component" value="Chromosome 1"/>
</dbReference>